<dbReference type="Proteomes" id="UP000186922">
    <property type="component" value="Unassembled WGS sequence"/>
</dbReference>
<evidence type="ECO:0000256" key="2">
    <source>
        <dbReference type="SAM" id="SignalP"/>
    </source>
</evidence>
<evidence type="ECO:0000256" key="1">
    <source>
        <dbReference type="SAM" id="Phobius"/>
    </source>
</evidence>
<keyword evidence="1" id="KW-0472">Membrane</keyword>
<dbReference type="AlphaFoldDB" id="A0A1D1W2L2"/>
<reference evidence="3 4" key="1">
    <citation type="journal article" date="2016" name="Nat. Commun.">
        <title>Extremotolerant tardigrade genome and improved radiotolerance of human cultured cells by tardigrade-unique protein.</title>
        <authorList>
            <person name="Hashimoto T."/>
            <person name="Horikawa D.D."/>
            <person name="Saito Y."/>
            <person name="Kuwahara H."/>
            <person name="Kozuka-Hata H."/>
            <person name="Shin-I T."/>
            <person name="Minakuchi Y."/>
            <person name="Ohishi K."/>
            <person name="Motoyama A."/>
            <person name="Aizu T."/>
            <person name="Enomoto A."/>
            <person name="Kondo K."/>
            <person name="Tanaka S."/>
            <person name="Hara Y."/>
            <person name="Koshikawa S."/>
            <person name="Sagara H."/>
            <person name="Miura T."/>
            <person name="Yokobori S."/>
            <person name="Miyagawa K."/>
            <person name="Suzuki Y."/>
            <person name="Kubo T."/>
            <person name="Oyama M."/>
            <person name="Kohara Y."/>
            <person name="Fujiyama A."/>
            <person name="Arakawa K."/>
            <person name="Katayama T."/>
            <person name="Toyoda A."/>
            <person name="Kunieda T."/>
        </authorList>
    </citation>
    <scope>NUCLEOTIDE SEQUENCE [LARGE SCALE GENOMIC DNA]</scope>
    <source>
        <strain evidence="3 4">YOKOZUNA-1</strain>
    </source>
</reference>
<feature type="transmembrane region" description="Helical" evidence="1">
    <location>
        <begin position="38"/>
        <end position="54"/>
    </location>
</feature>
<gene>
    <name evidence="3" type="primary">RvY_16877-1</name>
    <name evidence="3" type="synonym">RvY_16877.1</name>
    <name evidence="3" type="ORF">RvY_16877</name>
</gene>
<accession>A0A1D1W2L2</accession>
<feature type="signal peptide" evidence="2">
    <location>
        <begin position="1"/>
        <end position="22"/>
    </location>
</feature>
<evidence type="ECO:0008006" key="5">
    <source>
        <dbReference type="Google" id="ProtNLM"/>
    </source>
</evidence>
<keyword evidence="1" id="KW-0812">Transmembrane</keyword>
<sequence length="112" mass="13451">MRTICLFFFFLSLLLYYSLVRGTANCNNASRFSRFNRFDFVVVKLTAFWLCLWIRNEKYLLRFPLSSVCPEVLEFVLFSVTLHFARCRWMLSGYSDCRPCLFRKLQKKMQNG</sequence>
<organism evidence="3 4">
    <name type="scientific">Ramazzottius varieornatus</name>
    <name type="common">Water bear</name>
    <name type="synonym">Tardigrade</name>
    <dbReference type="NCBI Taxonomy" id="947166"/>
    <lineage>
        <taxon>Eukaryota</taxon>
        <taxon>Metazoa</taxon>
        <taxon>Ecdysozoa</taxon>
        <taxon>Tardigrada</taxon>
        <taxon>Eutardigrada</taxon>
        <taxon>Parachela</taxon>
        <taxon>Hypsibioidea</taxon>
        <taxon>Ramazzottiidae</taxon>
        <taxon>Ramazzottius</taxon>
    </lineage>
</organism>
<keyword evidence="4" id="KW-1185">Reference proteome</keyword>
<keyword evidence="2" id="KW-0732">Signal</keyword>
<dbReference type="EMBL" id="BDGG01000014">
    <property type="protein sequence ID" value="GAV06973.1"/>
    <property type="molecule type" value="Genomic_DNA"/>
</dbReference>
<protein>
    <recommendedName>
        <fullName evidence="5">Secreted protein</fullName>
    </recommendedName>
</protein>
<keyword evidence="1" id="KW-1133">Transmembrane helix</keyword>
<comment type="caution">
    <text evidence="3">The sequence shown here is derived from an EMBL/GenBank/DDBJ whole genome shotgun (WGS) entry which is preliminary data.</text>
</comment>
<evidence type="ECO:0000313" key="3">
    <source>
        <dbReference type="EMBL" id="GAV06973.1"/>
    </source>
</evidence>
<name>A0A1D1W2L2_RAMVA</name>
<proteinExistence type="predicted"/>
<feature type="chain" id="PRO_5008899142" description="Secreted protein" evidence="2">
    <location>
        <begin position="23"/>
        <end position="112"/>
    </location>
</feature>
<evidence type="ECO:0000313" key="4">
    <source>
        <dbReference type="Proteomes" id="UP000186922"/>
    </source>
</evidence>